<feature type="region of interest" description="Disordered" evidence="1">
    <location>
        <begin position="432"/>
        <end position="480"/>
    </location>
</feature>
<evidence type="ECO:0000256" key="1">
    <source>
        <dbReference type="SAM" id="MobiDB-lite"/>
    </source>
</evidence>
<organism evidence="2 3">
    <name type="scientific">Drechslerella dactyloides</name>
    <name type="common">Nematode-trapping fungus</name>
    <name type="synonym">Arthrobotrys dactyloides</name>
    <dbReference type="NCBI Taxonomy" id="74499"/>
    <lineage>
        <taxon>Eukaryota</taxon>
        <taxon>Fungi</taxon>
        <taxon>Dikarya</taxon>
        <taxon>Ascomycota</taxon>
        <taxon>Pezizomycotina</taxon>
        <taxon>Orbiliomycetes</taxon>
        <taxon>Orbiliales</taxon>
        <taxon>Orbiliaceae</taxon>
        <taxon>Drechslerella</taxon>
    </lineage>
</organism>
<dbReference type="EMBL" id="JAQGDS010000003">
    <property type="protein sequence ID" value="KAJ6262055.1"/>
    <property type="molecule type" value="Genomic_DNA"/>
</dbReference>
<proteinExistence type="predicted"/>
<gene>
    <name evidence="2" type="ORF">Dda_2858</name>
</gene>
<comment type="caution">
    <text evidence="2">The sequence shown here is derived from an EMBL/GenBank/DDBJ whole genome shotgun (WGS) entry which is preliminary data.</text>
</comment>
<feature type="compositionally biased region" description="Basic and acidic residues" evidence="1">
    <location>
        <begin position="319"/>
        <end position="330"/>
    </location>
</feature>
<name>A0AAD6J0D2_DREDA</name>
<feature type="compositionally biased region" description="Low complexity" evidence="1">
    <location>
        <begin position="434"/>
        <end position="445"/>
    </location>
</feature>
<evidence type="ECO:0000313" key="3">
    <source>
        <dbReference type="Proteomes" id="UP001221413"/>
    </source>
</evidence>
<evidence type="ECO:0000313" key="2">
    <source>
        <dbReference type="EMBL" id="KAJ6262055.1"/>
    </source>
</evidence>
<dbReference type="AlphaFoldDB" id="A0AAD6J0D2"/>
<keyword evidence="3" id="KW-1185">Reference proteome</keyword>
<accession>A0AAD6J0D2</accession>
<feature type="compositionally biased region" description="Polar residues" evidence="1">
    <location>
        <begin position="446"/>
        <end position="462"/>
    </location>
</feature>
<sequence>MALPPSLYGASGRLSISNLALLPAATRPAPRATMDGLTLTKKFSSITFEGRKHIHSKPGHEIMLRLRAKDRVELIFPSPSAAKLVQFMTRPQSLTVYYLESTNAIILLIDDKNGTFGYPRLFCCNKTGPRNWESMRNDFAITKVASTLLGTKVFGKNHVLALKGDDDEAEPGIKSLRKYLGHSKWQNVGFSALEKKCRDLLQGSGLDFDYFFPKLKGYKTGQVPLPLAPRKTPKAPERQIVYRYLTITDLVDLRALRSSQQEQGGPATGGGEAALPRAHEKSEGGGPLDAQPSKRLRLEAPTGPPVEKHRGGQQPPEIRYIRGDGPKAGDEMGVDPTHKLQGQAVQPGHDGPQLAEKGGATREQESKQTPAACLQVTSASEPGNPEVLPGPSSEAVAAVGIPPTSAHSWRHNGLPLTATRLAPAPKALRKTRLAPPGQAAAAGQGNLNSYSGPGPSRGTTVDNEVAGNVGDGNLAAGFAA</sequence>
<protein>
    <submittedName>
        <fullName evidence="2">Uncharacterized protein</fullName>
    </submittedName>
</protein>
<reference evidence="2" key="1">
    <citation type="submission" date="2023-01" db="EMBL/GenBank/DDBJ databases">
        <title>The chitinases involved in constricting ring structure development in the nematode-trapping fungus Drechslerella dactyloides.</title>
        <authorList>
            <person name="Wang R."/>
            <person name="Zhang L."/>
            <person name="Tang P."/>
            <person name="Li S."/>
            <person name="Liang L."/>
        </authorList>
    </citation>
    <scope>NUCLEOTIDE SEQUENCE</scope>
    <source>
        <strain evidence="2">YMF1.00031</strain>
    </source>
</reference>
<feature type="region of interest" description="Disordered" evidence="1">
    <location>
        <begin position="259"/>
        <end position="371"/>
    </location>
</feature>
<dbReference type="Proteomes" id="UP001221413">
    <property type="component" value="Unassembled WGS sequence"/>
</dbReference>